<keyword evidence="9" id="KW-1185">Reference proteome</keyword>
<dbReference type="FunFam" id="1.10.472.10:FF:000060">
    <property type="entry name" value="D6-type cyclin"/>
    <property type="match status" value="1"/>
</dbReference>
<dbReference type="PANTHER" id="PTHR10177">
    <property type="entry name" value="CYCLINS"/>
    <property type="match status" value="1"/>
</dbReference>
<proteinExistence type="inferred from homology"/>
<evidence type="ECO:0000313" key="8">
    <source>
        <dbReference type="EMBL" id="CAA7399417.1"/>
    </source>
</evidence>
<evidence type="ECO:0000256" key="5">
    <source>
        <dbReference type="RuleBase" id="RU000383"/>
    </source>
</evidence>
<reference evidence="8" key="1">
    <citation type="submission" date="2020-02" db="EMBL/GenBank/DDBJ databases">
        <authorList>
            <person name="Scholz U."/>
            <person name="Mascher M."/>
            <person name="Fiebig A."/>
        </authorList>
    </citation>
    <scope>NUCLEOTIDE SEQUENCE</scope>
</reference>
<evidence type="ECO:0000256" key="1">
    <source>
        <dbReference type="ARBA" id="ARBA00009065"/>
    </source>
</evidence>
<sequence>MQPRHPLVPSLHCGESADDLESSWEDATDGGAAAPPPPPPPAAVADDSHRPISDILAAEASHLPEPGYSDRFLDGGSLDAAARLDAVDWIFKVNAVHGFPPTTAFLSVNYLDRFVSSQLRPMGVSWTWRLVAVACLSVAAKMEETAAPPPEELQMAGPQFVFDSAVVRRMELLLMTALRWRMRPVTPFDFVGFFSGILSSGGTGAGPASDVILATQRVAQFIGQRPSAIAAAAVLFTGGAPAEEEGLSRLYEVVNKEEVEVCRRLMEEHFPDTSRLPREPNSPAASPPTKRRRFR</sequence>
<feature type="region of interest" description="Disordered" evidence="6">
    <location>
        <begin position="272"/>
        <end position="295"/>
    </location>
</feature>
<dbReference type="InterPro" id="IPR013763">
    <property type="entry name" value="Cyclin-like_dom"/>
</dbReference>
<dbReference type="InterPro" id="IPR006671">
    <property type="entry name" value="Cyclin_N"/>
</dbReference>
<keyword evidence="4" id="KW-0131">Cell cycle</keyword>
<dbReference type="SUPFAM" id="SSF47954">
    <property type="entry name" value="Cyclin-like"/>
    <property type="match status" value="1"/>
</dbReference>
<dbReference type="PROSITE" id="PS00292">
    <property type="entry name" value="CYCLINS"/>
    <property type="match status" value="1"/>
</dbReference>
<dbReference type="SMART" id="SM00385">
    <property type="entry name" value="CYCLIN"/>
    <property type="match status" value="1"/>
</dbReference>
<dbReference type="GO" id="GO:0051301">
    <property type="term" value="P:cell division"/>
    <property type="evidence" value="ECO:0007669"/>
    <property type="project" value="UniProtKB-KW"/>
</dbReference>
<dbReference type="CDD" id="cd20543">
    <property type="entry name" value="CYCLIN_AtCycD-like_rpt1"/>
    <property type="match status" value="1"/>
</dbReference>
<evidence type="ECO:0000256" key="3">
    <source>
        <dbReference type="ARBA" id="ARBA00023127"/>
    </source>
</evidence>
<keyword evidence="3 5" id="KW-0195">Cyclin</keyword>
<protein>
    <recommendedName>
        <fullName evidence="7">Cyclin-like domain-containing protein</fullName>
    </recommendedName>
</protein>
<dbReference type="Proteomes" id="UP000663760">
    <property type="component" value="Chromosome 7"/>
</dbReference>
<dbReference type="InterPro" id="IPR036915">
    <property type="entry name" value="Cyclin-like_sf"/>
</dbReference>
<evidence type="ECO:0000256" key="4">
    <source>
        <dbReference type="ARBA" id="ARBA00023306"/>
    </source>
</evidence>
<name>A0A7I8KNM4_SPIIN</name>
<feature type="domain" description="Cyclin-like" evidence="7">
    <location>
        <begin position="88"/>
        <end position="176"/>
    </location>
</feature>
<organism evidence="8 9">
    <name type="scientific">Spirodela intermedia</name>
    <name type="common">Intermediate duckweed</name>
    <dbReference type="NCBI Taxonomy" id="51605"/>
    <lineage>
        <taxon>Eukaryota</taxon>
        <taxon>Viridiplantae</taxon>
        <taxon>Streptophyta</taxon>
        <taxon>Embryophyta</taxon>
        <taxon>Tracheophyta</taxon>
        <taxon>Spermatophyta</taxon>
        <taxon>Magnoliopsida</taxon>
        <taxon>Liliopsida</taxon>
        <taxon>Araceae</taxon>
        <taxon>Lemnoideae</taxon>
        <taxon>Spirodela</taxon>
    </lineage>
</organism>
<dbReference type="EMBL" id="LR746270">
    <property type="protein sequence ID" value="CAA7399417.1"/>
    <property type="molecule type" value="Genomic_DNA"/>
</dbReference>
<dbReference type="Gene3D" id="1.10.472.10">
    <property type="entry name" value="Cyclin-like"/>
    <property type="match status" value="2"/>
</dbReference>
<evidence type="ECO:0000256" key="6">
    <source>
        <dbReference type="SAM" id="MobiDB-lite"/>
    </source>
</evidence>
<accession>A0A7I8KNM4</accession>
<dbReference type="InterPro" id="IPR039361">
    <property type="entry name" value="Cyclin"/>
</dbReference>
<evidence type="ECO:0000259" key="7">
    <source>
        <dbReference type="SMART" id="SM00385"/>
    </source>
</evidence>
<dbReference type="AlphaFoldDB" id="A0A7I8KNM4"/>
<feature type="region of interest" description="Disordered" evidence="6">
    <location>
        <begin position="1"/>
        <end position="47"/>
    </location>
</feature>
<evidence type="ECO:0000256" key="2">
    <source>
        <dbReference type="ARBA" id="ARBA00022618"/>
    </source>
</evidence>
<gene>
    <name evidence="8" type="ORF">SI8410_07010087</name>
</gene>
<feature type="compositionally biased region" description="Acidic residues" evidence="6">
    <location>
        <begin position="16"/>
        <end position="28"/>
    </location>
</feature>
<keyword evidence="2" id="KW-0132">Cell division</keyword>
<dbReference type="OrthoDB" id="5590282at2759"/>
<evidence type="ECO:0000313" key="9">
    <source>
        <dbReference type="Proteomes" id="UP000663760"/>
    </source>
</evidence>
<dbReference type="InterPro" id="IPR048258">
    <property type="entry name" value="Cyclins_cyclin-box"/>
</dbReference>
<comment type="similarity">
    <text evidence="1">Belongs to the cyclin family. Cyclin D subfamily.</text>
</comment>
<dbReference type="Pfam" id="PF00134">
    <property type="entry name" value="Cyclin_N"/>
    <property type="match status" value="1"/>
</dbReference>